<comment type="caution">
    <text evidence="3">The sequence shown here is derived from an EMBL/GenBank/DDBJ whole genome shotgun (WGS) entry which is preliminary data.</text>
</comment>
<dbReference type="FunFam" id="2.40.70.10:FF:000130">
    <property type="entry name" value="Retrovirus-related Pol polyprotein from transposon opus-like Protein"/>
    <property type="match status" value="1"/>
</dbReference>
<proteinExistence type="predicted"/>
<dbReference type="InterPro" id="IPR001969">
    <property type="entry name" value="Aspartic_peptidase_AS"/>
</dbReference>
<dbReference type="EMBL" id="JAVRBK010000009">
    <property type="protein sequence ID" value="KAK5639259.1"/>
    <property type="molecule type" value="Genomic_DNA"/>
</dbReference>
<accession>A0AAN7V9E9</accession>
<dbReference type="PROSITE" id="PS50175">
    <property type="entry name" value="ASP_PROT_RETROV"/>
    <property type="match status" value="1"/>
</dbReference>
<feature type="domain" description="Peptidase A2" evidence="2">
    <location>
        <begin position="19"/>
        <end position="91"/>
    </location>
</feature>
<reference evidence="3 4" key="1">
    <citation type="journal article" date="2024" name="Insects">
        <title>An Improved Chromosome-Level Genome Assembly of the Firefly Pyrocoelia pectoralis.</title>
        <authorList>
            <person name="Fu X."/>
            <person name="Meyer-Rochow V.B."/>
            <person name="Ballantyne L."/>
            <person name="Zhu X."/>
        </authorList>
    </citation>
    <scope>NUCLEOTIDE SEQUENCE [LARGE SCALE GENOMIC DNA]</scope>
    <source>
        <strain evidence="3">XCY_ONT2</strain>
    </source>
</reference>
<name>A0AAN7V9E9_9COLE</name>
<protein>
    <recommendedName>
        <fullName evidence="2">Peptidase A2 domain-containing protein</fullName>
    </recommendedName>
</protein>
<evidence type="ECO:0000313" key="4">
    <source>
        <dbReference type="Proteomes" id="UP001329430"/>
    </source>
</evidence>
<keyword evidence="1" id="KW-0378">Hydrolase</keyword>
<keyword evidence="4" id="KW-1185">Reference proteome</keyword>
<gene>
    <name evidence="3" type="ORF">RI129_011751</name>
</gene>
<dbReference type="PROSITE" id="PS00141">
    <property type="entry name" value="ASP_PROTEASE"/>
    <property type="match status" value="1"/>
</dbReference>
<dbReference type="Gene3D" id="2.40.70.10">
    <property type="entry name" value="Acid Proteases"/>
    <property type="match status" value="1"/>
</dbReference>
<dbReference type="InterPro" id="IPR021109">
    <property type="entry name" value="Peptidase_aspartic_dom_sf"/>
</dbReference>
<dbReference type="AlphaFoldDB" id="A0AAN7V9E9"/>
<evidence type="ECO:0000256" key="1">
    <source>
        <dbReference type="ARBA" id="ARBA00022801"/>
    </source>
</evidence>
<evidence type="ECO:0000313" key="3">
    <source>
        <dbReference type="EMBL" id="KAK5639259.1"/>
    </source>
</evidence>
<organism evidence="3 4">
    <name type="scientific">Pyrocoelia pectoralis</name>
    <dbReference type="NCBI Taxonomy" id="417401"/>
    <lineage>
        <taxon>Eukaryota</taxon>
        <taxon>Metazoa</taxon>
        <taxon>Ecdysozoa</taxon>
        <taxon>Arthropoda</taxon>
        <taxon>Hexapoda</taxon>
        <taxon>Insecta</taxon>
        <taxon>Pterygota</taxon>
        <taxon>Neoptera</taxon>
        <taxon>Endopterygota</taxon>
        <taxon>Coleoptera</taxon>
        <taxon>Polyphaga</taxon>
        <taxon>Elateriformia</taxon>
        <taxon>Elateroidea</taxon>
        <taxon>Lampyridae</taxon>
        <taxon>Lampyrinae</taxon>
        <taxon>Pyrocoelia</taxon>
    </lineage>
</organism>
<dbReference type="SUPFAM" id="SSF50630">
    <property type="entry name" value="Acid proteases"/>
    <property type="match status" value="1"/>
</dbReference>
<sequence length="184" mass="20931">MKSAKSSSRLFIHDKETGMKFLIDSGADVSVMPPNKYKKKTVHQRTLFAANGTPINTYGEQLLSLDLGLRRTFRWPFIIANVSQPIIGADFLDNFKLLIDLHNKRILDSTTSLCSIASIISLRSDCSVHTIIPNGNKFQEILLEFPQYCYVQLQIMNVTIQQPKHFISFTLKALLLNQKLVDFQ</sequence>
<dbReference type="GO" id="GO:0004190">
    <property type="term" value="F:aspartic-type endopeptidase activity"/>
    <property type="evidence" value="ECO:0007669"/>
    <property type="project" value="InterPro"/>
</dbReference>
<dbReference type="GO" id="GO:0006508">
    <property type="term" value="P:proteolysis"/>
    <property type="evidence" value="ECO:0007669"/>
    <property type="project" value="InterPro"/>
</dbReference>
<dbReference type="CDD" id="cd06094">
    <property type="entry name" value="RP_Saci_like"/>
    <property type="match status" value="1"/>
</dbReference>
<evidence type="ECO:0000259" key="2">
    <source>
        <dbReference type="PROSITE" id="PS50175"/>
    </source>
</evidence>
<dbReference type="InterPro" id="IPR034132">
    <property type="entry name" value="RP_Saci-like"/>
</dbReference>
<dbReference type="Proteomes" id="UP001329430">
    <property type="component" value="Chromosome 9"/>
</dbReference>
<dbReference type="InterPro" id="IPR001995">
    <property type="entry name" value="Peptidase_A2_cat"/>
</dbReference>